<proteinExistence type="predicted"/>
<evidence type="ECO:0000313" key="3">
    <source>
        <dbReference type="Proteomes" id="UP001234989"/>
    </source>
</evidence>
<feature type="region of interest" description="Disordered" evidence="1">
    <location>
        <begin position="32"/>
        <end position="62"/>
    </location>
</feature>
<reference evidence="2" key="1">
    <citation type="submission" date="2023-08" db="EMBL/GenBank/DDBJ databases">
        <title>A de novo genome assembly of Solanum verrucosum Schlechtendal, a Mexican diploid species geographically isolated from the other diploid A-genome species in potato relatives.</title>
        <authorList>
            <person name="Hosaka K."/>
        </authorList>
    </citation>
    <scope>NUCLEOTIDE SEQUENCE</scope>
    <source>
        <tissue evidence="2">Young leaves</tissue>
    </source>
</reference>
<protein>
    <submittedName>
        <fullName evidence="2">Uncharacterized protein</fullName>
    </submittedName>
</protein>
<feature type="non-terminal residue" evidence="2">
    <location>
        <position position="1"/>
    </location>
</feature>
<dbReference type="EMBL" id="CP133615">
    <property type="protein sequence ID" value="WMV25093.1"/>
    <property type="molecule type" value="Genomic_DNA"/>
</dbReference>
<keyword evidence="3" id="KW-1185">Reference proteome</keyword>
<organism evidence="2 3">
    <name type="scientific">Solanum verrucosum</name>
    <dbReference type="NCBI Taxonomy" id="315347"/>
    <lineage>
        <taxon>Eukaryota</taxon>
        <taxon>Viridiplantae</taxon>
        <taxon>Streptophyta</taxon>
        <taxon>Embryophyta</taxon>
        <taxon>Tracheophyta</taxon>
        <taxon>Spermatophyta</taxon>
        <taxon>Magnoliopsida</taxon>
        <taxon>eudicotyledons</taxon>
        <taxon>Gunneridae</taxon>
        <taxon>Pentapetalae</taxon>
        <taxon>asterids</taxon>
        <taxon>lamiids</taxon>
        <taxon>Solanales</taxon>
        <taxon>Solanaceae</taxon>
        <taxon>Solanoideae</taxon>
        <taxon>Solaneae</taxon>
        <taxon>Solanum</taxon>
    </lineage>
</organism>
<evidence type="ECO:0000256" key="1">
    <source>
        <dbReference type="SAM" id="MobiDB-lite"/>
    </source>
</evidence>
<dbReference type="Proteomes" id="UP001234989">
    <property type="component" value="Chromosome 4"/>
</dbReference>
<dbReference type="AlphaFoldDB" id="A0AAF0QL26"/>
<sequence length="62" mass="6956">KICESLNRFGESPIDRIFAFCSSVLRSEGKEQIGGEKEQSAYRQVTPRGSAHLPMIQDTKMP</sequence>
<evidence type="ECO:0000313" key="2">
    <source>
        <dbReference type="EMBL" id="WMV25093.1"/>
    </source>
</evidence>
<name>A0AAF0QL26_SOLVR</name>
<gene>
    <name evidence="2" type="ORF">MTR67_018478</name>
</gene>
<accession>A0AAF0QL26</accession>